<dbReference type="InterPro" id="IPR013103">
    <property type="entry name" value="RVT_2"/>
</dbReference>
<proteinExistence type="predicted"/>
<evidence type="ECO:0000256" key="1">
    <source>
        <dbReference type="SAM" id="MobiDB-lite"/>
    </source>
</evidence>
<dbReference type="Pfam" id="PF07727">
    <property type="entry name" value="RVT_2"/>
    <property type="match status" value="1"/>
</dbReference>
<dbReference type="InterPro" id="IPR043502">
    <property type="entry name" value="DNA/RNA_pol_sf"/>
</dbReference>
<accession>A5BUF3</accession>
<evidence type="ECO:0000259" key="2">
    <source>
        <dbReference type="Pfam" id="PF07727"/>
    </source>
</evidence>
<dbReference type="CDD" id="cd09272">
    <property type="entry name" value="RNase_HI_RT_Ty1"/>
    <property type="match status" value="1"/>
</dbReference>
<organism evidence="3">
    <name type="scientific">Vitis vinifera</name>
    <name type="common">Grape</name>
    <dbReference type="NCBI Taxonomy" id="29760"/>
    <lineage>
        <taxon>Eukaryota</taxon>
        <taxon>Viridiplantae</taxon>
        <taxon>Streptophyta</taxon>
        <taxon>Embryophyta</taxon>
        <taxon>Tracheophyta</taxon>
        <taxon>Spermatophyta</taxon>
        <taxon>Magnoliopsida</taxon>
        <taxon>eudicotyledons</taxon>
        <taxon>Gunneridae</taxon>
        <taxon>Pentapetalae</taxon>
        <taxon>rosids</taxon>
        <taxon>Vitales</taxon>
        <taxon>Vitaceae</taxon>
        <taxon>Viteae</taxon>
        <taxon>Vitis</taxon>
    </lineage>
</organism>
<name>A5BUF3_VITVI</name>
<feature type="region of interest" description="Disordered" evidence="1">
    <location>
        <begin position="52"/>
        <end position="77"/>
    </location>
</feature>
<dbReference type="SUPFAM" id="SSF56672">
    <property type="entry name" value="DNA/RNA polymerases"/>
    <property type="match status" value="1"/>
</dbReference>
<dbReference type="PANTHER" id="PTHR11439">
    <property type="entry name" value="GAG-POL-RELATED RETROTRANSPOSON"/>
    <property type="match status" value="1"/>
</dbReference>
<dbReference type="AlphaFoldDB" id="A5BUF3"/>
<sequence>MFIGYAENSATYRSLVTKSENNLVDVNTIIETKSANFFENMFPMKLNGEQQVQKTSRDMSIEPSEFEPRRSKRDKKETNLGDGFYTILIDEDLRSYKETTSSNAPLWKEAINSEIESIMYNTWELVDLPPGAKTIGSFIHNLVIHQMDVKTAFLNGDLEEEIYMEQPENCVVPGKEKKWHNKFDHVLVTNGYSINDADKCIYNKYEDNTCVVICLYVDDMLIFGTSLEIVCETKKFLGSKFDMKDLGEIEVILGIKITRTPNGLKLSQEHYVVKILRKFEHFDCKLVSTPYDPNSQLKKNREHSVAQIELDIAYAVGRLSRYTQSPNQNHWIVVCRVLKYLRGTINYGFSDAYWISNSDEMKSTSGYVFILGRSAVSWKSTKQTCITRSTMEAKFITLEKSSSKAEWLRNLLVDIPLWIRPTPSVSMRCDSQAVIAKAKSKIFNWKN</sequence>
<feature type="compositionally biased region" description="Basic and acidic residues" evidence="1">
    <location>
        <begin position="55"/>
        <end position="77"/>
    </location>
</feature>
<dbReference type="EMBL" id="AM471551">
    <property type="protein sequence ID" value="CAN81491.1"/>
    <property type="molecule type" value="Genomic_DNA"/>
</dbReference>
<gene>
    <name evidence="3" type="ORF">VITISV_001688</name>
</gene>
<evidence type="ECO:0000313" key="3">
    <source>
        <dbReference type="EMBL" id="CAN81491.1"/>
    </source>
</evidence>
<dbReference type="PANTHER" id="PTHR11439:SF440">
    <property type="entry name" value="INTEGRASE CATALYTIC DOMAIN-CONTAINING PROTEIN"/>
    <property type="match status" value="1"/>
</dbReference>
<protein>
    <recommendedName>
        <fullName evidence="2">Reverse transcriptase Ty1/copia-type domain-containing protein</fullName>
    </recommendedName>
</protein>
<feature type="domain" description="Reverse transcriptase Ty1/copia-type" evidence="2">
    <location>
        <begin position="140"/>
        <end position="291"/>
    </location>
</feature>
<reference evidence="3" key="1">
    <citation type="journal article" date="2007" name="PLoS ONE">
        <title>The first genome sequence of an elite grapevine cultivar (Pinot noir Vitis vinifera L.): coping with a highly heterozygous genome.</title>
        <authorList>
            <person name="Velasco R."/>
            <person name="Zharkikh A."/>
            <person name="Troggio M."/>
            <person name="Cartwright D.A."/>
            <person name="Cestaro A."/>
            <person name="Pruss D."/>
            <person name="Pindo M."/>
            <person name="FitzGerald L.M."/>
            <person name="Vezzulli S."/>
            <person name="Reid J."/>
            <person name="Malacarne G."/>
            <person name="Iliev D."/>
            <person name="Coppola G."/>
            <person name="Wardell B."/>
            <person name="Micheletti D."/>
            <person name="Macalma T."/>
            <person name="Facci M."/>
            <person name="Mitchell J.T."/>
            <person name="Perazzolli M."/>
            <person name="Eldredge G."/>
            <person name="Gatto P."/>
            <person name="Oyzerski R."/>
            <person name="Moretto M."/>
            <person name="Gutin N."/>
            <person name="Stefanini M."/>
            <person name="Chen Y."/>
            <person name="Segala C."/>
            <person name="Davenport C."/>
            <person name="Dematte L."/>
            <person name="Mraz A."/>
            <person name="Battilana J."/>
            <person name="Stormo K."/>
            <person name="Costa F."/>
            <person name="Tao Q."/>
            <person name="Si-Ammour A."/>
            <person name="Harkins T."/>
            <person name="Lackey A."/>
            <person name="Perbost C."/>
            <person name="Taillon B."/>
            <person name="Stella A."/>
            <person name="Solovyev V."/>
            <person name="Fawcett J.A."/>
            <person name="Sterck L."/>
            <person name="Vandepoele K."/>
            <person name="Grando S.M."/>
            <person name="Toppo S."/>
            <person name="Moser C."/>
            <person name="Lanchbury J."/>
            <person name="Bogden R."/>
            <person name="Skolnick M."/>
            <person name="Sgaramella V."/>
            <person name="Bhatnagar S.K."/>
            <person name="Fontana P."/>
            <person name="Gutin A."/>
            <person name="Van de Peer Y."/>
            <person name="Salamini F."/>
            <person name="Viola R."/>
        </authorList>
    </citation>
    <scope>NUCLEOTIDE SEQUENCE</scope>
</reference>